<gene>
    <name evidence="24" type="primary">dacC_2</name>
    <name evidence="24" type="ORF">NCTC5050_05508</name>
</gene>
<evidence type="ECO:0000256" key="15">
    <source>
        <dbReference type="ARBA" id="ARBA00023316"/>
    </source>
</evidence>
<evidence type="ECO:0000313" key="25">
    <source>
        <dbReference type="Proteomes" id="UP000255382"/>
    </source>
</evidence>
<evidence type="ECO:0000256" key="2">
    <source>
        <dbReference type="ARBA" id="ARBA00004417"/>
    </source>
</evidence>
<evidence type="ECO:0000256" key="19">
    <source>
        <dbReference type="PIRSR" id="PIRSR618044-2"/>
    </source>
</evidence>
<keyword evidence="11 24" id="KW-0378">Hydrolase</keyword>
<feature type="domain" description="Peptidase S11 D-alanyl-D-alanine carboxypeptidase A N-terminal" evidence="22">
    <location>
        <begin position="35"/>
        <end position="269"/>
    </location>
</feature>
<comment type="pathway">
    <text evidence="3">Cell wall biogenesis; peptidoglycan biosynthesis.</text>
</comment>
<dbReference type="GO" id="GO:0008360">
    <property type="term" value="P:regulation of cell shape"/>
    <property type="evidence" value="ECO:0007669"/>
    <property type="project" value="UniProtKB-KW"/>
</dbReference>
<evidence type="ECO:0000256" key="13">
    <source>
        <dbReference type="ARBA" id="ARBA00022984"/>
    </source>
</evidence>
<dbReference type="SUPFAM" id="SSF56601">
    <property type="entry name" value="beta-lactamase/transpeptidase-like"/>
    <property type="match status" value="1"/>
</dbReference>
<organism evidence="24 25">
    <name type="scientific">Klebsiella pneumoniae subsp. ozaenae</name>
    <dbReference type="NCBI Taxonomy" id="574"/>
    <lineage>
        <taxon>Bacteria</taxon>
        <taxon>Pseudomonadati</taxon>
        <taxon>Pseudomonadota</taxon>
        <taxon>Gammaproteobacteria</taxon>
        <taxon>Enterobacterales</taxon>
        <taxon>Enterobacteriaceae</taxon>
        <taxon>Klebsiella/Raoultella group</taxon>
        <taxon>Klebsiella</taxon>
        <taxon>Klebsiella pneumoniae complex</taxon>
    </lineage>
</organism>
<dbReference type="InterPro" id="IPR012338">
    <property type="entry name" value="Beta-lactam/transpept-like"/>
</dbReference>
<dbReference type="SUPFAM" id="SSF69189">
    <property type="entry name" value="Penicillin-binding protein associated domain"/>
    <property type="match status" value="1"/>
</dbReference>
<evidence type="ECO:0000256" key="12">
    <source>
        <dbReference type="ARBA" id="ARBA00022960"/>
    </source>
</evidence>
<dbReference type="EMBL" id="UGLZ01000005">
    <property type="protein sequence ID" value="STV49947.1"/>
    <property type="molecule type" value="Genomic_DNA"/>
</dbReference>
<evidence type="ECO:0000256" key="18">
    <source>
        <dbReference type="PIRSR" id="PIRSR618044-1"/>
    </source>
</evidence>
<evidence type="ECO:0000256" key="8">
    <source>
        <dbReference type="ARBA" id="ARBA00022645"/>
    </source>
</evidence>
<dbReference type="Pfam" id="PF00768">
    <property type="entry name" value="Peptidase_S11"/>
    <property type="match status" value="1"/>
</dbReference>
<sequence length="359" mass="38571">MALMMHDAFSLRGLAAGCALLFLVAPAVQAAEQLPDAPSIDARAWILMDYASGKVLSEGNADEKLDPASLTKIMTSYVVGQAIKAGKIKLTDMVTVGRDAWATGNPALRGSSVMFLKPGMQVSVEDLNKGVIIQSGNDASIAIADYVAGSQDAFVSLMNGYAKKMGLTNTTFMTVHGLDAPGQFSTARDMALLTKAMIHDVPEEYAVHKEKEFTFNKIRQPNRNRLLWSSNLNADGVKTGTTAGAGYNLVSSATQGDMRLIAVVLGTKTDRIRFNESEKLLTWGFRFFETVTPIKPDATFVTQRVWFGDSNEAKLGAGEAGSITLPKGQLKKPESQLYLKSAAAYRAAGEGAGGRDYRL</sequence>
<dbReference type="Gene3D" id="2.60.410.10">
    <property type="entry name" value="D-Ala-D-Ala carboxypeptidase, C-terminal domain"/>
    <property type="match status" value="1"/>
</dbReference>
<evidence type="ECO:0000256" key="4">
    <source>
        <dbReference type="ARBA" id="ARBA00007164"/>
    </source>
</evidence>
<evidence type="ECO:0000256" key="1">
    <source>
        <dbReference type="ARBA" id="ARBA00003217"/>
    </source>
</evidence>
<evidence type="ECO:0000256" key="3">
    <source>
        <dbReference type="ARBA" id="ARBA00004752"/>
    </source>
</evidence>
<evidence type="ECO:0000256" key="17">
    <source>
        <dbReference type="ARBA" id="ARBA00060592"/>
    </source>
</evidence>
<comment type="pathway">
    <text evidence="17">Glycan biosynthesis.</text>
</comment>
<keyword evidence="10 21" id="KW-0732">Signal</keyword>
<protein>
    <recommendedName>
        <fullName evidence="5">serine-type D-Ala-D-Ala carboxypeptidase</fullName>
        <ecNumber evidence="5">3.4.16.4</ecNumber>
    </recommendedName>
</protein>
<evidence type="ECO:0000256" key="10">
    <source>
        <dbReference type="ARBA" id="ARBA00022729"/>
    </source>
</evidence>
<dbReference type="PANTHER" id="PTHR21581">
    <property type="entry name" value="D-ALANYL-D-ALANINE CARBOXYPEPTIDASE"/>
    <property type="match status" value="1"/>
</dbReference>
<dbReference type="GO" id="GO:0071555">
    <property type="term" value="P:cell wall organization"/>
    <property type="evidence" value="ECO:0007669"/>
    <property type="project" value="UniProtKB-KW"/>
</dbReference>
<keyword evidence="8 24" id="KW-0121">Carboxypeptidase</keyword>
<proteinExistence type="inferred from homology"/>
<keyword evidence="6" id="KW-1003">Cell membrane</keyword>
<feature type="active site" description="Proton acceptor" evidence="18">
    <location>
        <position position="72"/>
    </location>
</feature>
<evidence type="ECO:0000259" key="23">
    <source>
        <dbReference type="Pfam" id="PF07943"/>
    </source>
</evidence>
<comment type="similarity">
    <text evidence="4 20">Belongs to the peptidase S11 family.</text>
</comment>
<accession>A0A378BQ75</accession>
<feature type="binding site" evidence="19">
    <location>
        <position position="238"/>
    </location>
    <ligand>
        <name>substrate</name>
    </ligand>
</feature>
<comment type="function">
    <text evidence="1">Removes C-terminal D-alanyl residues from sugar-peptide cell wall precursors.</text>
</comment>
<keyword evidence="9" id="KW-0645">Protease</keyword>
<keyword evidence="14" id="KW-0472">Membrane</keyword>
<feature type="active site" description="Acyl-ester intermediate" evidence="18">
    <location>
        <position position="69"/>
    </location>
</feature>
<dbReference type="GO" id="GO:0008658">
    <property type="term" value="F:penicillin binding"/>
    <property type="evidence" value="ECO:0007669"/>
    <property type="project" value="UniProtKB-ARBA"/>
</dbReference>
<feature type="domain" description="Peptidase S11 D-Ala-D-Ala carboxypeptidase A C-terminal" evidence="23">
    <location>
        <begin position="288"/>
        <end position="339"/>
    </location>
</feature>
<dbReference type="AlphaFoldDB" id="A0A378BQ75"/>
<dbReference type="EC" id="3.4.16.4" evidence="5"/>
<keyword evidence="15" id="KW-0961">Cell wall biogenesis/degradation</keyword>
<feature type="signal peptide" evidence="21">
    <location>
        <begin position="1"/>
        <end position="30"/>
    </location>
</feature>
<dbReference type="Gene3D" id="3.40.710.10">
    <property type="entry name" value="DD-peptidase/beta-lactamase superfamily"/>
    <property type="match status" value="1"/>
</dbReference>
<dbReference type="GO" id="GO:0009252">
    <property type="term" value="P:peptidoglycan biosynthetic process"/>
    <property type="evidence" value="ECO:0007669"/>
    <property type="project" value="UniProtKB-UniPathway"/>
</dbReference>
<comment type="subcellular location">
    <subcellularLocation>
        <location evidence="2">Cell inner membrane</location>
        <topology evidence="2">Peripheral membrane protein</topology>
    </subcellularLocation>
</comment>
<feature type="chain" id="PRO_5016698749" description="serine-type D-Ala-D-Ala carboxypeptidase" evidence="21">
    <location>
        <begin position="31"/>
        <end position="359"/>
    </location>
</feature>
<keyword evidence="7" id="KW-0997">Cell inner membrane</keyword>
<evidence type="ECO:0000256" key="6">
    <source>
        <dbReference type="ARBA" id="ARBA00022475"/>
    </source>
</evidence>
<evidence type="ECO:0000256" key="7">
    <source>
        <dbReference type="ARBA" id="ARBA00022519"/>
    </source>
</evidence>
<evidence type="ECO:0000256" key="5">
    <source>
        <dbReference type="ARBA" id="ARBA00012448"/>
    </source>
</evidence>
<dbReference type="InterPro" id="IPR012907">
    <property type="entry name" value="Peptidase_S11_C"/>
</dbReference>
<dbReference type="Pfam" id="PF07943">
    <property type="entry name" value="PBP5_C"/>
    <property type="match status" value="1"/>
</dbReference>
<dbReference type="GO" id="GO:0005886">
    <property type="term" value="C:plasma membrane"/>
    <property type="evidence" value="ECO:0007669"/>
    <property type="project" value="UniProtKB-SubCell"/>
</dbReference>
<dbReference type="InterPro" id="IPR037167">
    <property type="entry name" value="Peptidase_S11_C_sf"/>
</dbReference>
<evidence type="ECO:0000256" key="9">
    <source>
        <dbReference type="ARBA" id="ARBA00022670"/>
    </source>
</evidence>
<dbReference type="InterPro" id="IPR015956">
    <property type="entry name" value="Peniciliin-bd_prot_C_sf"/>
</dbReference>
<reference evidence="24 25" key="1">
    <citation type="submission" date="2018-06" db="EMBL/GenBank/DDBJ databases">
        <authorList>
            <consortium name="Pathogen Informatics"/>
            <person name="Doyle S."/>
        </authorList>
    </citation>
    <scope>NUCLEOTIDE SEQUENCE [LARGE SCALE GENOMIC DNA]</scope>
    <source>
        <strain evidence="24 25">NCTC5050</strain>
    </source>
</reference>
<dbReference type="InterPro" id="IPR001967">
    <property type="entry name" value="Peptidase_S11_N"/>
</dbReference>
<comment type="catalytic activity">
    <reaction evidence="16">
        <text>Preferential cleavage: (Ac)2-L-Lys-D-Ala-|-D-Ala. Also transpeptidation of peptidyl-alanyl moieties that are N-acyl substituents of D-alanine.</text>
        <dbReference type="EC" id="3.4.16.4"/>
    </reaction>
</comment>
<keyword evidence="12" id="KW-0133">Cell shape</keyword>
<dbReference type="PRINTS" id="PR00725">
    <property type="entry name" value="DADACBPTASE1"/>
</dbReference>
<evidence type="ECO:0000256" key="16">
    <source>
        <dbReference type="ARBA" id="ARBA00034000"/>
    </source>
</evidence>
<keyword evidence="25" id="KW-1185">Reference proteome</keyword>
<dbReference type="InterPro" id="IPR018044">
    <property type="entry name" value="Peptidase_S11"/>
</dbReference>
<dbReference type="GO" id="GO:0009002">
    <property type="term" value="F:serine-type D-Ala-D-Ala carboxypeptidase activity"/>
    <property type="evidence" value="ECO:0007669"/>
    <property type="project" value="UniProtKB-EC"/>
</dbReference>
<dbReference type="UniPathway" id="UPA00219"/>
<dbReference type="Proteomes" id="UP000255382">
    <property type="component" value="Unassembled WGS sequence"/>
</dbReference>
<dbReference type="PANTHER" id="PTHR21581:SF6">
    <property type="entry name" value="TRAFFICKING PROTEIN PARTICLE COMPLEX SUBUNIT 12"/>
    <property type="match status" value="1"/>
</dbReference>
<keyword evidence="13" id="KW-0573">Peptidoglycan synthesis</keyword>
<evidence type="ECO:0000256" key="21">
    <source>
        <dbReference type="SAM" id="SignalP"/>
    </source>
</evidence>
<feature type="active site" evidence="18">
    <location>
        <position position="135"/>
    </location>
</feature>
<evidence type="ECO:0000256" key="14">
    <source>
        <dbReference type="ARBA" id="ARBA00023136"/>
    </source>
</evidence>
<evidence type="ECO:0000256" key="11">
    <source>
        <dbReference type="ARBA" id="ARBA00022801"/>
    </source>
</evidence>
<dbReference type="FunFam" id="3.40.710.10:FF:000001">
    <property type="entry name" value="D-alanyl-D-alanine serine-type carboxypeptidase"/>
    <property type="match status" value="1"/>
</dbReference>
<evidence type="ECO:0000256" key="20">
    <source>
        <dbReference type="RuleBase" id="RU004016"/>
    </source>
</evidence>
<name>A0A378BQ75_KLEPO</name>
<evidence type="ECO:0000313" key="24">
    <source>
        <dbReference type="EMBL" id="STV49947.1"/>
    </source>
</evidence>
<evidence type="ECO:0000259" key="22">
    <source>
        <dbReference type="Pfam" id="PF00768"/>
    </source>
</evidence>
<dbReference type="GO" id="GO:0006508">
    <property type="term" value="P:proteolysis"/>
    <property type="evidence" value="ECO:0007669"/>
    <property type="project" value="UniProtKB-KW"/>
</dbReference>